<dbReference type="PANTHER" id="PTHR21568:SF0">
    <property type="entry name" value="TRNA PSEUDOURIDINE SYNTHASE PUS10"/>
    <property type="match status" value="1"/>
</dbReference>
<dbReference type="SUPFAM" id="SSF55120">
    <property type="entry name" value="Pseudouridine synthase"/>
    <property type="match status" value="1"/>
</dbReference>
<dbReference type="FunFam" id="3.30.70.2510:FF:000001">
    <property type="entry name" value="tRNA pseudouridine synthase Pus10"/>
    <property type="match status" value="1"/>
</dbReference>
<evidence type="ECO:0000256" key="2">
    <source>
        <dbReference type="ARBA" id="ARBA00012787"/>
    </source>
</evidence>
<keyword evidence="11" id="KW-1185">Reference proteome</keyword>
<dbReference type="EC" id="5.4.99.25" evidence="2"/>
<dbReference type="InterPro" id="IPR020103">
    <property type="entry name" value="PsdUridine_synth_cat_dom_sf"/>
</dbReference>
<evidence type="ECO:0000256" key="7">
    <source>
        <dbReference type="ARBA" id="ARBA00083669"/>
    </source>
</evidence>
<keyword evidence="4" id="KW-0413">Isomerase</keyword>
<dbReference type="InterPro" id="IPR048742">
    <property type="entry name" value="Pus10_N_euk"/>
</dbReference>
<evidence type="ECO:0000256" key="4">
    <source>
        <dbReference type="ARBA" id="ARBA00023235"/>
    </source>
</evidence>
<feature type="domain" description="Pus10-like C-terminal" evidence="9">
    <location>
        <begin position="271"/>
        <end position="502"/>
    </location>
</feature>
<dbReference type="Gene3D" id="3.30.70.2510">
    <property type="match status" value="1"/>
</dbReference>
<comment type="similarity">
    <text evidence="1">Belongs to the pseudouridine synthase Pus10 family.</text>
</comment>
<dbReference type="GO" id="GO:0031119">
    <property type="term" value="P:tRNA pseudouridine synthesis"/>
    <property type="evidence" value="ECO:0007669"/>
    <property type="project" value="UniProtKB-ARBA"/>
</dbReference>
<protein>
    <recommendedName>
        <fullName evidence="2">tRNA pseudouridine(55) synthase</fullName>
        <ecNumber evidence="2">5.4.99.25</ecNumber>
    </recommendedName>
    <alternativeName>
        <fullName evidence="7">tRNA pseudouridine 55 synthase</fullName>
    </alternativeName>
    <alternativeName>
        <fullName evidence="5">tRNA pseudouridylate synthase</fullName>
    </alternativeName>
    <alternativeName>
        <fullName evidence="6">tRNA-uridine isomerase</fullName>
    </alternativeName>
</protein>
<evidence type="ECO:0000259" key="9">
    <source>
        <dbReference type="Pfam" id="PF21238"/>
    </source>
</evidence>
<dbReference type="InterPro" id="IPR039894">
    <property type="entry name" value="Pus10-like"/>
</dbReference>
<accession>A0ABD3WML3</accession>
<dbReference type="InterPro" id="IPR048741">
    <property type="entry name" value="Pus10-like_C"/>
</dbReference>
<dbReference type="Pfam" id="PF21237">
    <property type="entry name" value="Pus10_N_euk"/>
    <property type="match status" value="1"/>
</dbReference>
<dbReference type="FunFam" id="3.30.70.3190:FF:000001">
    <property type="entry name" value="tRNA pseudouridine synthase Pus10"/>
    <property type="match status" value="1"/>
</dbReference>
<dbReference type="EMBL" id="JBJQND010000006">
    <property type="protein sequence ID" value="KAL3875214.1"/>
    <property type="molecule type" value="Genomic_DNA"/>
</dbReference>
<evidence type="ECO:0000259" key="8">
    <source>
        <dbReference type="Pfam" id="PF21237"/>
    </source>
</evidence>
<dbReference type="Pfam" id="PF21238">
    <property type="entry name" value="Pus10_C"/>
    <property type="match status" value="1"/>
</dbReference>
<name>A0ABD3WML3_SINWO</name>
<reference evidence="10 11" key="1">
    <citation type="submission" date="2024-11" db="EMBL/GenBank/DDBJ databases">
        <title>Chromosome-level genome assembly of the freshwater bivalve Anodonta woodiana.</title>
        <authorList>
            <person name="Chen X."/>
        </authorList>
    </citation>
    <scope>NUCLEOTIDE SEQUENCE [LARGE SCALE GENOMIC DNA]</scope>
    <source>
        <strain evidence="10">MN2024</strain>
        <tissue evidence="10">Gills</tissue>
    </source>
</reference>
<evidence type="ECO:0000256" key="5">
    <source>
        <dbReference type="ARBA" id="ARBA00075270"/>
    </source>
</evidence>
<dbReference type="Proteomes" id="UP001634394">
    <property type="component" value="Unassembled WGS sequence"/>
</dbReference>
<dbReference type="Gene3D" id="1.10.10.2050">
    <property type="match status" value="1"/>
</dbReference>
<dbReference type="GO" id="GO:0160148">
    <property type="term" value="F:tRNA pseudouridine(55) synthase activity"/>
    <property type="evidence" value="ECO:0007669"/>
    <property type="project" value="UniProtKB-EC"/>
</dbReference>
<evidence type="ECO:0000313" key="10">
    <source>
        <dbReference type="EMBL" id="KAL3875214.1"/>
    </source>
</evidence>
<comment type="caution">
    <text evidence="10">The sequence shown here is derived from an EMBL/GenBank/DDBJ whole genome shotgun (WGS) entry which is preliminary data.</text>
</comment>
<organism evidence="10 11">
    <name type="scientific">Sinanodonta woodiana</name>
    <name type="common">Chinese pond mussel</name>
    <name type="synonym">Anodonta woodiana</name>
    <dbReference type="NCBI Taxonomy" id="1069815"/>
    <lineage>
        <taxon>Eukaryota</taxon>
        <taxon>Metazoa</taxon>
        <taxon>Spiralia</taxon>
        <taxon>Lophotrochozoa</taxon>
        <taxon>Mollusca</taxon>
        <taxon>Bivalvia</taxon>
        <taxon>Autobranchia</taxon>
        <taxon>Heteroconchia</taxon>
        <taxon>Palaeoheterodonta</taxon>
        <taxon>Unionida</taxon>
        <taxon>Unionoidea</taxon>
        <taxon>Unionidae</taxon>
        <taxon>Unioninae</taxon>
        <taxon>Sinanodonta</taxon>
    </lineage>
</organism>
<evidence type="ECO:0000256" key="3">
    <source>
        <dbReference type="ARBA" id="ARBA00022694"/>
    </source>
</evidence>
<gene>
    <name evidence="10" type="ORF">ACJMK2_038139</name>
</gene>
<keyword evidence="3" id="KW-0819">tRNA processing</keyword>
<dbReference type="NCBIfam" id="TIGR01213">
    <property type="entry name" value="pseudo_Pus10arc"/>
    <property type="match status" value="1"/>
</dbReference>
<dbReference type="AlphaFoldDB" id="A0ABD3WML3"/>
<feature type="domain" description="Pus10 N-terminal eukaryotes" evidence="8">
    <location>
        <begin position="85"/>
        <end position="262"/>
    </location>
</feature>
<sequence>MDVGYDMHVFCHNETILGEITTTLVRAGCCLLCILRHLGVRSPHFYCRPWKDIEAYVLSLLHSSVKDNENSESKANPFAIVKKPCTLCLGILQEHSTKEFFEKIKEQGDREGFQYSSFIASLTVPVCAILRQHSMLLFLKDTHKSVYEDKEDTDIPSIKDVWKWRNGPVLGQVLQASFDQKSQFDILLNFSYPESDRECGFLLDLKPDIFKKRKISKNFKKFGWETFTRANVNKVLSTIPDNVFRSKFQCPPPVPAKICTCNISICHDALYVAGRYNKYSRLLSQTPWVVDGGRKGETSVEELICAPIDQLFKPDEHRFSSSGREDVDVRMLGSGRPFIVELINPHKVKFSQQDLTNLQRKINDSTEDIKVRDLQMVNKEDTMVLKEGETEKIKSYLAVCWTENPVPVEKLEQLSQIQDLKIQQNTPIRVLHRRPLATRERVIHTMSATRIDDHHFQLRLSTQAGTYIKEFVHGDFGRTVPNMTTLLDMDCDILELDVESIELDWPKKLEDGEETIAPSEKKV</sequence>
<dbReference type="PANTHER" id="PTHR21568">
    <property type="entry name" value="TRNA PSEUDOURIDINE SYNTHASE PUS10"/>
    <property type="match status" value="1"/>
</dbReference>
<evidence type="ECO:0000313" key="11">
    <source>
        <dbReference type="Proteomes" id="UP001634394"/>
    </source>
</evidence>
<proteinExistence type="inferred from homology"/>
<evidence type="ECO:0000256" key="6">
    <source>
        <dbReference type="ARBA" id="ARBA00079393"/>
    </source>
</evidence>
<dbReference type="Gene3D" id="3.30.70.3190">
    <property type="match status" value="1"/>
</dbReference>
<evidence type="ECO:0000256" key="1">
    <source>
        <dbReference type="ARBA" id="ARBA00009652"/>
    </source>
</evidence>